<comment type="caution">
    <text evidence="9">The sequence shown here is derived from an EMBL/GenBank/DDBJ whole genome shotgun (WGS) entry which is preliminary data.</text>
</comment>
<dbReference type="RefSeq" id="WP_155168731.1">
    <property type="nucleotide sequence ID" value="NZ_BAAAFL010000024.1"/>
</dbReference>
<proteinExistence type="predicted"/>
<keyword evidence="4 6" id="KW-1133">Transmembrane helix</keyword>
<dbReference type="Proteomes" id="UP000798808">
    <property type="component" value="Unassembled WGS sequence"/>
</dbReference>
<evidence type="ECO:0000259" key="8">
    <source>
        <dbReference type="Pfam" id="PF12704"/>
    </source>
</evidence>
<dbReference type="Pfam" id="PF02687">
    <property type="entry name" value="FtsX"/>
    <property type="match status" value="2"/>
</dbReference>
<feature type="domain" description="MacB-like periplasmic core" evidence="8">
    <location>
        <begin position="20"/>
        <end position="239"/>
    </location>
</feature>
<feature type="transmembrane region" description="Helical" evidence="6">
    <location>
        <begin position="21"/>
        <end position="43"/>
    </location>
</feature>
<feature type="transmembrane region" description="Helical" evidence="6">
    <location>
        <begin position="751"/>
        <end position="774"/>
    </location>
</feature>
<keyword evidence="5 6" id="KW-0472">Membrane</keyword>
<evidence type="ECO:0000256" key="3">
    <source>
        <dbReference type="ARBA" id="ARBA00022692"/>
    </source>
</evidence>
<evidence type="ECO:0000259" key="7">
    <source>
        <dbReference type="Pfam" id="PF02687"/>
    </source>
</evidence>
<feature type="transmembrane region" description="Helical" evidence="6">
    <location>
        <begin position="720"/>
        <end position="739"/>
    </location>
</feature>
<protein>
    <submittedName>
        <fullName evidence="9">ABC transporter permease</fullName>
    </submittedName>
</protein>
<evidence type="ECO:0000256" key="1">
    <source>
        <dbReference type="ARBA" id="ARBA00004651"/>
    </source>
</evidence>
<feature type="transmembrane region" description="Helical" evidence="6">
    <location>
        <begin position="669"/>
        <end position="688"/>
    </location>
</feature>
<dbReference type="InterPro" id="IPR025857">
    <property type="entry name" value="MacB_PCD"/>
</dbReference>
<evidence type="ECO:0000256" key="4">
    <source>
        <dbReference type="ARBA" id="ARBA00022989"/>
    </source>
</evidence>
<keyword evidence="10" id="KW-1185">Reference proteome</keyword>
<keyword evidence="3 6" id="KW-0812">Transmembrane</keyword>
<dbReference type="InterPro" id="IPR050250">
    <property type="entry name" value="Macrolide_Exporter_MacB"/>
</dbReference>
<sequence length="793" mass="90539">MLKNYLRTFIQDTKKNLTISVVSMIGITLALAAFIAILQVLIFESSFDKFHSNKDNVYRVLSTSYADGELENYWPCVPKLMGEYCKDYSGVQDFARTLENWPGVNVAFDQKYFRTTERSYYVDASFLDVMNFEILHGNKSSLKNINTCFITESFSQKIFGQVDNVVGKVLSWNEGTEVTIGGVLKDIPQNSSFQFEILLSMETFPYLRNMDWENNTVFGLFLKLDKSVNLNSFSHWLTQLHYDNHNFEAGRKVKYELQPIDDMHLRSGKLTYDYLDRGNLELMHFLLLVSISIVVISLINYVNISSTKLFNRTKEVGIRKLFGAVKASFVKQFFLESVIFNVICALAAFVLLSIPQISNLFDAGVGANGDLSLTFFTVLLSVIFISSLSASAVPSVAILSYSLSALLKGEMVRKQKVVNANTLFISIQLFLCVGFIALTFTIFKQFDFMVNNDLGVKIESVLLVTDKVELEDRRSKNFRSELLNYPEVQSVTSSYVPGKQVLTTKVVNKEGSQKSIMMNATQIDYDYLETFSIKLIAGRNLSEEYPSDRNGGALINRSALDFFDFKTPEEALNKRIFFDGVKTYTIVGVIDDFHQVSLKDKIEPSTYVYQKWPSGYFSIKIQPGSFNQQTISRIKAVYDRIYPEFSFDYQLLEEQYLAQYRQDKVFNKIISALSFIAIVLCCLGLWTMTEFNLRKKAKEIAVRKVLGATIWNIFEVHLKYYGILLLVSAILSLPLVYFISDNWLDNYAYRISIGNWFFILPVLILLPFILLSIIRSIYVAAIRSPIESIRADA</sequence>
<organism evidence="9 10">
    <name type="scientific">Fulvivirga kasyanovii</name>
    <dbReference type="NCBI Taxonomy" id="396812"/>
    <lineage>
        <taxon>Bacteria</taxon>
        <taxon>Pseudomonadati</taxon>
        <taxon>Bacteroidota</taxon>
        <taxon>Cytophagia</taxon>
        <taxon>Cytophagales</taxon>
        <taxon>Fulvivirgaceae</taxon>
        <taxon>Fulvivirga</taxon>
    </lineage>
</organism>
<gene>
    <name evidence="9" type="ORF">E1163_01355</name>
</gene>
<keyword evidence="2" id="KW-1003">Cell membrane</keyword>
<feature type="domain" description="ABC3 transporter permease C-terminal" evidence="7">
    <location>
        <begin position="288"/>
        <end position="401"/>
    </location>
</feature>
<dbReference type="EMBL" id="SMLW01000243">
    <property type="protein sequence ID" value="MTI23589.1"/>
    <property type="molecule type" value="Genomic_DNA"/>
</dbReference>
<evidence type="ECO:0000256" key="2">
    <source>
        <dbReference type="ARBA" id="ARBA00022475"/>
    </source>
</evidence>
<dbReference type="InterPro" id="IPR003838">
    <property type="entry name" value="ABC3_permease_C"/>
</dbReference>
<name>A0ABW9RHQ3_9BACT</name>
<feature type="transmembrane region" description="Helical" evidence="6">
    <location>
        <begin position="374"/>
        <end position="401"/>
    </location>
</feature>
<feature type="transmembrane region" description="Helical" evidence="6">
    <location>
        <begin position="422"/>
        <end position="443"/>
    </location>
</feature>
<reference evidence="9 10" key="1">
    <citation type="submission" date="2019-02" db="EMBL/GenBank/DDBJ databases">
        <authorList>
            <person name="Goldberg S.R."/>
            <person name="Haltli B.A."/>
            <person name="Correa H."/>
            <person name="Russell K.G."/>
        </authorList>
    </citation>
    <scope>NUCLEOTIDE SEQUENCE [LARGE SCALE GENOMIC DNA]</scope>
    <source>
        <strain evidence="9 10">JCM 16186</strain>
    </source>
</reference>
<feature type="domain" description="MacB-like periplasmic core" evidence="8">
    <location>
        <begin position="431"/>
        <end position="595"/>
    </location>
</feature>
<feature type="transmembrane region" description="Helical" evidence="6">
    <location>
        <begin position="333"/>
        <end position="354"/>
    </location>
</feature>
<feature type="domain" description="ABC3 transporter permease C-terminal" evidence="7">
    <location>
        <begin position="672"/>
        <end position="777"/>
    </location>
</feature>
<dbReference type="PANTHER" id="PTHR30572">
    <property type="entry name" value="MEMBRANE COMPONENT OF TRANSPORTER-RELATED"/>
    <property type="match status" value="1"/>
</dbReference>
<accession>A0ABW9RHQ3</accession>
<evidence type="ECO:0000313" key="9">
    <source>
        <dbReference type="EMBL" id="MTI23589.1"/>
    </source>
</evidence>
<evidence type="ECO:0000256" key="6">
    <source>
        <dbReference type="SAM" id="Phobius"/>
    </source>
</evidence>
<evidence type="ECO:0000256" key="5">
    <source>
        <dbReference type="ARBA" id="ARBA00023136"/>
    </source>
</evidence>
<evidence type="ECO:0000313" key="10">
    <source>
        <dbReference type="Proteomes" id="UP000798808"/>
    </source>
</evidence>
<feature type="transmembrane region" description="Helical" evidence="6">
    <location>
        <begin position="282"/>
        <end position="302"/>
    </location>
</feature>
<comment type="subcellular location">
    <subcellularLocation>
        <location evidence="1">Cell membrane</location>
        <topology evidence="1">Multi-pass membrane protein</topology>
    </subcellularLocation>
</comment>
<dbReference type="Pfam" id="PF12704">
    <property type="entry name" value="MacB_PCD"/>
    <property type="match status" value="2"/>
</dbReference>
<dbReference type="PANTHER" id="PTHR30572:SF18">
    <property type="entry name" value="ABC-TYPE MACROLIDE FAMILY EXPORT SYSTEM PERMEASE COMPONENT 2"/>
    <property type="match status" value="1"/>
</dbReference>